<protein>
    <submittedName>
        <fullName evidence="2">Uncharacterized protein</fullName>
    </submittedName>
</protein>
<dbReference type="Proteomes" id="UP000053890">
    <property type="component" value="Unassembled WGS sequence"/>
</dbReference>
<evidence type="ECO:0000313" key="3">
    <source>
        <dbReference type="Proteomes" id="UP000053890"/>
    </source>
</evidence>
<evidence type="ECO:0000313" key="2">
    <source>
        <dbReference type="EMBL" id="KPV72203.1"/>
    </source>
</evidence>
<accession>A0A0P9F9A5</accession>
<name>A0A0P9F9A5_RHOGW</name>
<proteinExistence type="predicted"/>
<gene>
    <name evidence="2" type="ORF">RHOBADRAFT_56025</name>
</gene>
<dbReference type="RefSeq" id="XP_018268252.1">
    <property type="nucleotide sequence ID" value="XM_018418141.1"/>
</dbReference>
<evidence type="ECO:0000256" key="1">
    <source>
        <dbReference type="SAM" id="MobiDB-lite"/>
    </source>
</evidence>
<dbReference type="GeneID" id="28978589"/>
<reference evidence="2 3" key="1">
    <citation type="journal article" date="2015" name="Front. Microbiol.">
        <title>Genome sequence of the plant growth promoting endophytic yeast Rhodotorula graminis WP1.</title>
        <authorList>
            <person name="Firrincieli A."/>
            <person name="Otillar R."/>
            <person name="Salamov A."/>
            <person name="Schmutz J."/>
            <person name="Khan Z."/>
            <person name="Redman R.S."/>
            <person name="Fleck N.D."/>
            <person name="Lindquist E."/>
            <person name="Grigoriev I.V."/>
            <person name="Doty S.L."/>
        </authorList>
    </citation>
    <scope>NUCLEOTIDE SEQUENCE [LARGE SCALE GENOMIC DNA]</scope>
    <source>
        <strain evidence="2 3">WP1</strain>
    </source>
</reference>
<sequence>MARQKNTKSAPPSKAKADGTDPFAVWRHFYAIESARILDENPNLKHAVVRKRVSALYKKHEAELASRASCGEE</sequence>
<feature type="region of interest" description="Disordered" evidence="1">
    <location>
        <begin position="1"/>
        <end position="20"/>
    </location>
</feature>
<keyword evidence="3" id="KW-1185">Reference proteome</keyword>
<dbReference type="EMBL" id="KQ474088">
    <property type="protein sequence ID" value="KPV72203.1"/>
    <property type="molecule type" value="Genomic_DNA"/>
</dbReference>
<organism evidence="2 3">
    <name type="scientific">Rhodotorula graminis (strain WP1)</name>
    <dbReference type="NCBI Taxonomy" id="578459"/>
    <lineage>
        <taxon>Eukaryota</taxon>
        <taxon>Fungi</taxon>
        <taxon>Dikarya</taxon>
        <taxon>Basidiomycota</taxon>
        <taxon>Pucciniomycotina</taxon>
        <taxon>Microbotryomycetes</taxon>
        <taxon>Sporidiobolales</taxon>
        <taxon>Sporidiobolaceae</taxon>
        <taxon>Rhodotorula</taxon>
    </lineage>
</organism>
<dbReference type="AlphaFoldDB" id="A0A0P9F9A5"/>
<dbReference type="OMA" id="SAWREFY"/>